<protein>
    <submittedName>
        <fullName evidence="2">Uncharacterized protein</fullName>
    </submittedName>
</protein>
<dbReference type="AlphaFoldDB" id="A0A4C1VEB4"/>
<keyword evidence="3" id="KW-1185">Reference proteome</keyword>
<evidence type="ECO:0000256" key="1">
    <source>
        <dbReference type="SAM" id="MobiDB-lite"/>
    </source>
</evidence>
<evidence type="ECO:0000313" key="2">
    <source>
        <dbReference type="EMBL" id="GBP37166.1"/>
    </source>
</evidence>
<proteinExistence type="predicted"/>
<organism evidence="2 3">
    <name type="scientific">Eumeta variegata</name>
    <name type="common">Bagworm moth</name>
    <name type="synonym">Eumeta japonica</name>
    <dbReference type="NCBI Taxonomy" id="151549"/>
    <lineage>
        <taxon>Eukaryota</taxon>
        <taxon>Metazoa</taxon>
        <taxon>Ecdysozoa</taxon>
        <taxon>Arthropoda</taxon>
        <taxon>Hexapoda</taxon>
        <taxon>Insecta</taxon>
        <taxon>Pterygota</taxon>
        <taxon>Neoptera</taxon>
        <taxon>Endopterygota</taxon>
        <taxon>Lepidoptera</taxon>
        <taxon>Glossata</taxon>
        <taxon>Ditrysia</taxon>
        <taxon>Tineoidea</taxon>
        <taxon>Psychidae</taxon>
        <taxon>Oiketicinae</taxon>
        <taxon>Eumeta</taxon>
    </lineage>
</organism>
<accession>A0A4C1VEB4</accession>
<dbReference type="Proteomes" id="UP000299102">
    <property type="component" value="Unassembled WGS sequence"/>
</dbReference>
<dbReference type="EMBL" id="BGZK01000330">
    <property type="protein sequence ID" value="GBP37166.1"/>
    <property type="molecule type" value="Genomic_DNA"/>
</dbReference>
<sequence>MKNGIEVSDAVPKNDFGHAPGYKEERKRRQTRCILRHSFISSLYTVSEKRLRQQPLVGIDPAKSCRAGAHGQWKNYRVAFVREPLRVRPPTQGEQIGKMNAHTS</sequence>
<comment type="caution">
    <text evidence="2">The sequence shown here is derived from an EMBL/GenBank/DDBJ whole genome shotgun (WGS) entry which is preliminary data.</text>
</comment>
<feature type="region of interest" description="Disordered" evidence="1">
    <location>
        <begin position="1"/>
        <end position="28"/>
    </location>
</feature>
<evidence type="ECO:0000313" key="3">
    <source>
        <dbReference type="Proteomes" id="UP000299102"/>
    </source>
</evidence>
<name>A0A4C1VEB4_EUMVA</name>
<gene>
    <name evidence="2" type="ORF">EVAR_31096_1</name>
</gene>
<reference evidence="2 3" key="1">
    <citation type="journal article" date="2019" name="Commun. Biol.">
        <title>The bagworm genome reveals a unique fibroin gene that provides high tensile strength.</title>
        <authorList>
            <person name="Kono N."/>
            <person name="Nakamura H."/>
            <person name="Ohtoshi R."/>
            <person name="Tomita M."/>
            <person name="Numata K."/>
            <person name="Arakawa K."/>
        </authorList>
    </citation>
    <scope>NUCLEOTIDE SEQUENCE [LARGE SCALE GENOMIC DNA]</scope>
</reference>